<keyword evidence="2 14" id="KW-0963">Cytoplasm</keyword>
<dbReference type="GO" id="GO:0003677">
    <property type="term" value="F:DNA binding"/>
    <property type="evidence" value="ECO:0007669"/>
    <property type="project" value="UniProtKB-KW"/>
</dbReference>
<organism evidence="16 17">
    <name type="scientific">Fervidobacterium gondwanense DSM 13020</name>
    <dbReference type="NCBI Taxonomy" id="1121883"/>
    <lineage>
        <taxon>Bacteria</taxon>
        <taxon>Thermotogati</taxon>
        <taxon>Thermotogota</taxon>
        <taxon>Thermotogae</taxon>
        <taxon>Thermotogales</taxon>
        <taxon>Fervidobacteriaceae</taxon>
        <taxon>Fervidobacterium</taxon>
    </lineage>
</organism>
<comment type="subcellular location">
    <subcellularLocation>
        <location evidence="14">Cytoplasm</location>
    </subcellularLocation>
</comment>
<proteinExistence type="inferred from homology"/>
<evidence type="ECO:0000256" key="11">
    <source>
        <dbReference type="ARBA" id="ARBA00023204"/>
    </source>
</evidence>
<dbReference type="GO" id="GO:0006310">
    <property type="term" value="P:DNA recombination"/>
    <property type="evidence" value="ECO:0007669"/>
    <property type="project" value="UniProtKB-UniRule"/>
</dbReference>
<dbReference type="PRINTS" id="PR00696">
    <property type="entry name" value="RSOLVASERUVC"/>
</dbReference>
<evidence type="ECO:0000256" key="15">
    <source>
        <dbReference type="NCBIfam" id="TIGR00228"/>
    </source>
</evidence>
<feature type="binding site" evidence="14">
    <location>
        <position position="75"/>
    </location>
    <ligand>
        <name>Mg(2+)</name>
        <dbReference type="ChEBI" id="CHEBI:18420"/>
        <label>2</label>
    </ligand>
</feature>
<sequence>MLKEQTKPFRILGIDPGYGIVGYGVVEKTGNRITYVSHGAITTGKEEHFEERLEYIYSEVRRIISDYKPELVAVESLYFYKNVKTAIFVGEARGVILLAIRHSNLPFIEFTPHQVKQTVTGYGRAEKSQIQKVMKILLKLQEIPKPDDAADALAIAWCAAVSHTNTQNIPKIEK</sequence>
<evidence type="ECO:0000256" key="7">
    <source>
        <dbReference type="ARBA" id="ARBA00022801"/>
    </source>
</evidence>
<gene>
    <name evidence="14" type="primary">ruvC</name>
    <name evidence="16" type="ORF">SAMN02745226_00387</name>
</gene>
<keyword evidence="10 14" id="KW-0233">DNA recombination</keyword>
<keyword evidence="9 14" id="KW-0238">DNA-binding</keyword>
<dbReference type="FunFam" id="3.30.420.10:FF:000002">
    <property type="entry name" value="Crossover junction endodeoxyribonuclease RuvC"/>
    <property type="match status" value="1"/>
</dbReference>
<keyword evidence="11 14" id="KW-0234">DNA repair</keyword>
<dbReference type="NCBIfam" id="NF000711">
    <property type="entry name" value="PRK00039.2-1"/>
    <property type="match status" value="1"/>
</dbReference>
<evidence type="ECO:0000256" key="5">
    <source>
        <dbReference type="ARBA" id="ARBA00022759"/>
    </source>
</evidence>
<evidence type="ECO:0000256" key="6">
    <source>
        <dbReference type="ARBA" id="ARBA00022763"/>
    </source>
</evidence>
<comment type="function">
    <text evidence="14">The RuvA-RuvB-RuvC complex processes Holliday junction (HJ) DNA during genetic recombination and DNA repair. Endonuclease that resolves HJ intermediates. Cleaves cruciform DNA by making single-stranded nicks across the HJ at symmetrical positions within the homologous arms, yielding a 5'-phosphate and a 3'-hydroxyl group; requires a central core of homology in the junction. The consensus cleavage sequence is 5'-(A/T)TT(C/G)-3'. Cleavage occurs on the 3'-side of the TT dinucleotide at the point of strand exchange. HJ branch migration catalyzed by RuvA-RuvB allows RuvC to scan DNA until it finds its consensus sequence, where it cleaves and resolves the cruciform DNA.</text>
</comment>
<dbReference type="HAMAP" id="MF_00034">
    <property type="entry name" value="RuvC"/>
    <property type="match status" value="1"/>
</dbReference>
<keyword evidence="8 14" id="KW-0460">Magnesium</keyword>
<feature type="active site" evidence="14">
    <location>
        <position position="148"/>
    </location>
</feature>
<keyword evidence="6 14" id="KW-0227">DNA damage</keyword>
<evidence type="ECO:0000256" key="4">
    <source>
        <dbReference type="ARBA" id="ARBA00022723"/>
    </source>
</evidence>
<dbReference type="STRING" id="1121883.SAMN02745226_00387"/>
<evidence type="ECO:0000256" key="1">
    <source>
        <dbReference type="ARBA" id="ARBA00009518"/>
    </source>
</evidence>
<evidence type="ECO:0000256" key="8">
    <source>
        <dbReference type="ARBA" id="ARBA00022842"/>
    </source>
</evidence>
<dbReference type="RefSeq" id="WP_072757727.1">
    <property type="nucleotide sequence ID" value="NZ_FRDJ01000001.1"/>
</dbReference>
<dbReference type="Gene3D" id="3.30.420.10">
    <property type="entry name" value="Ribonuclease H-like superfamily/Ribonuclease H"/>
    <property type="match status" value="1"/>
</dbReference>
<evidence type="ECO:0000256" key="12">
    <source>
        <dbReference type="ARBA" id="ARBA00029354"/>
    </source>
</evidence>
<comment type="similarity">
    <text evidence="1 14">Belongs to the RuvC family.</text>
</comment>
<evidence type="ECO:0000256" key="2">
    <source>
        <dbReference type="ARBA" id="ARBA00022490"/>
    </source>
</evidence>
<evidence type="ECO:0000256" key="14">
    <source>
        <dbReference type="HAMAP-Rule" id="MF_00034"/>
    </source>
</evidence>
<comment type="cofactor">
    <cofactor evidence="14">
        <name>Mg(2+)</name>
        <dbReference type="ChEBI" id="CHEBI:18420"/>
    </cofactor>
    <text evidence="14">Binds 2 Mg(2+) ion per subunit.</text>
</comment>
<comment type="subunit">
    <text evidence="13 14">Homodimer which binds Holliday junction (HJ) DNA. The HJ becomes 2-fold symmetrical on binding to RuvC with unstacked arms; it has a different conformation from HJ DNA in complex with RuvA. In the full resolvosome a probable DNA-RuvA(4)-RuvB(12)-RuvC(2) complex forms which resolves the HJ.</text>
</comment>
<dbReference type="Pfam" id="PF02075">
    <property type="entry name" value="RuvC"/>
    <property type="match status" value="1"/>
</dbReference>
<evidence type="ECO:0000313" key="16">
    <source>
        <dbReference type="EMBL" id="SHN51873.1"/>
    </source>
</evidence>
<dbReference type="EMBL" id="FRDJ01000001">
    <property type="protein sequence ID" value="SHN51873.1"/>
    <property type="molecule type" value="Genomic_DNA"/>
</dbReference>
<dbReference type="InterPro" id="IPR036397">
    <property type="entry name" value="RNaseH_sf"/>
</dbReference>
<feature type="active site" evidence="14">
    <location>
        <position position="75"/>
    </location>
</feature>
<keyword evidence="5 14" id="KW-0255">Endonuclease</keyword>
<feature type="binding site" evidence="14">
    <location>
        <position position="148"/>
    </location>
    <ligand>
        <name>Mg(2+)</name>
        <dbReference type="ChEBI" id="CHEBI:18420"/>
        <label>1</label>
    </ligand>
</feature>
<feature type="active site" evidence="14">
    <location>
        <position position="15"/>
    </location>
</feature>
<evidence type="ECO:0000256" key="9">
    <source>
        <dbReference type="ARBA" id="ARBA00023125"/>
    </source>
</evidence>
<protein>
    <recommendedName>
        <fullName evidence="14 15">Crossover junction endodeoxyribonuclease RuvC</fullName>
        <ecNumber evidence="14 15">3.1.21.10</ecNumber>
    </recommendedName>
    <alternativeName>
        <fullName evidence="14">Holliday junction nuclease RuvC</fullName>
    </alternativeName>
    <alternativeName>
        <fullName evidence="14">Holliday junction resolvase RuvC</fullName>
    </alternativeName>
</protein>
<dbReference type="GO" id="GO:0006281">
    <property type="term" value="P:DNA repair"/>
    <property type="evidence" value="ECO:0007669"/>
    <property type="project" value="UniProtKB-UniRule"/>
</dbReference>
<evidence type="ECO:0000256" key="13">
    <source>
        <dbReference type="ARBA" id="ARBA00065075"/>
    </source>
</evidence>
<evidence type="ECO:0000313" key="17">
    <source>
        <dbReference type="Proteomes" id="UP000184207"/>
    </source>
</evidence>
<dbReference type="AlphaFoldDB" id="A0A1M7S043"/>
<dbReference type="PANTHER" id="PTHR30194">
    <property type="entry name" value="CROSSOVER JUNCTION ENDODEOXYRIBONUCLEASE RUVC"/>
    <property type="match status" value="1"/>
</dbReference>
<dbReference type="GO" id="GO:0000287">
    <property type="term" value="F:magnesium ion binding"/>
    <property type="evidence" value="ECO:0007669"/>
    <property type="project" value="UniProtKB-UniRule"/>
</dbReference>
<dbReference type="GO" id="GO:0008821">
    <property type="term" value="F:crossover junction DNA endonuclease activity"/>
    <property type="evidence" value="ECO:0007669"/>
    <property type="project" value="UniProtKB-UniRule"/>
</dbReference>
<keyword evidence="4 14" id="KW-0479">Metal-binding</keyword>
<dbReference type="EC" id="3.1.21.10" evidence="14 15"/>
<dbReference type="InterPro" id="IPR002176">
    <property type="entry name" value="X-over_junc_endoDNase_RuvC"/>
</dbReference>
<dbReference type="GO" id="GO:0005737">
    <property type="term" value="C:cytoplasm"/>
    <property type="evidence" value="ECO:0007669"/>
    <property type="project" value="UniProtKB-SubCell"/>
</dbReference>
<dbReference type="SUPFAM" id="SSF53098">
    <property type="entry name" value="Ribonuclease H-like"/>
    <property type="match status" value="1"/>
</dbReference>
<evidence type="ECO:0000256" key="3">
    <source>
        <dbReference type="ARBA" id="ARBA00022722"/>
    </source>
</evidence>
<evidence type="ECO:0000256" key="10">
    <source>
        <dbReference type="ARBA" id="ARBA00023172"/>
    </source>
</evidence>
<keyword evidence="17" id="KW-1185">Reference proteome</keyword>
<dbReference type="CDD" id="cd16962">
    <property type="entry name" value="RuvC"/>
    <property type="match status" value="1"/>
</dbReference>
<dbReference type="OrthoDB" id="9805499at2"/>
<dbReference type="InterPro" id="IPR012337">
    <property type="entry name" value="RNaseH-like_sf"/>
</dbReference>
<accession>A0A1M7S043</accession>
<dbReference type="NCBIfam" id="TIGR00228">
    <property type="entry name" value="ruvC"/>
    <property type="match status" value="1"/>
</dbReference>
<name>A0A1M7S043_FERGO</name>
<comment type="catalytic activity">
    <reaction evidence="12 14">
        <text>Endonucleolytic cleavage at a junction such as a reciprocal single-stranded crossover between two homologous DNA duplexes (Holliday junction).</text>
        <dbReference type="EC" id="3.1.21.10"/>
    </reaction>
</comment>
<keyword evidence="7 14" id="KW-0378">Hydrolase</keyword>
<reference evidence="17" key="1">
    <citation type="submission" date="2016-12" db="EMBL/GenBank/DDBJ databases">
        <authorList>
            <person name="Varghese N."/>
            <person name="Submissions S."/>
        </authorList>
    </citation>
    <scope>NUCLEOTIDE SEQUENCE [LARGE SCALE GENOMIC DNA]</scope>
    <source>
        <strain evidence="17">DSM 13020</strain>
    </source>
</reference>
<dbReference type="PROSITE" id="PS01321">
    <property type="entry name" value="RUVC"/>
    <property type="match status" value="1"/>
</dbReference>
<feature type="binding site" evidence="14">
    <location>
        <position position="15"/>
    </location>
    <ligand>
        <name>Mg(2+)</name>
        <dbReference type="ChEBI" id="CHEBI:18420"/>
        <label>1</label>
    </ligand>
</feature>
<dbReference type="PANTHER" id="PTHR30194:SF3">
    <property type="entry name" value="CROSSOVER JUNCTION ENDODEOXYRIBONUCLEASE RUVC"/>
    <property type="match status" value="1"/>
</dbReference>
<dbReference type="GO" id="GO:0048476">
    <property type="term" value="C:Holliday junction resolvase complex"/>
    <property type="evidence" value="ECO:0007669"/>
    <property type="project" value="UniProtKB-UniRule"/>
</dbReference>
<dbReference type="Proteomes" id="UP000184207">
    <property type="component" value="Unassembled WGS sequence"/>
</dbReference>
<keyword evidence="3 14" id="KW-0540">Nuclease</keyword>
<dbReference type="InterPro" id="IPR020563">
    <property type="entry name" value="X-over_junc_endoDNase_Mg_BS"/>
</dbReference>